<name>A0A2W5QYR8_9SPHN</name>
<evidence type="ECO:0000256" key="3">
    <source>
        <dbReference type="ARBA" id="ARBA00022729"/>
    </source>
</evidence>
<evidence type="ECO:0000256" key="1">
    <source>
        <dbReference type="ARBA" id="ARBA00004442"/>
    </source>
</evidence>
<dbReference type="InterPro" id="IPR010583">
    <property type="entry name" value="MipA"/>
</dbReference>
<comment type="caution">
    <text evidence="7">The sequence shown here is derived from an EMBL/GenBank/DDBJ whole genome shotgun (WGS) entry which is preliminary data.</text>
</comment>
<comment type="similarity">
    <text evidence="2">Belongs to the MipA/OmpV family.</text>
</comment>
<organism evidence="7 8">
    <name type="scientific">Sphingomonas taxi</name>
    <dbReference type="NCBI Taxonomy" id="1549858"/>
    <lineage>
        <taxon>Bacteria</taxon>
        <taxon>Pseudomonadati</taxon>
        <taxon>Pseudomonadota</taxon>
        <taxon>Alphaproteobacteria</taxon>
        <taxon>Sphingomonadales</taxon>
        <taxon>Sphingomonadaceae</taxon>
        <taxon>Sphingomonas</taxon>
    </lineage>
</organism>
<evidence type="ECO:0000313" key="7">
    <source>
        <dbReference type="EMBL" id="PZQ60053.1"/>
    </source>
</evidence>
<keyword evidence="4" id="KW-0472">Membrane</keyword>
<dbReference type="PANTHER" id="PTHR38776">
    <property type="entry name" value="MLTA-INTERACTING PROTEIN-RELATED"/>
    <property type="match status" value="1"/>
</dbReference>
<evidence type="ECO:0000256" key="2">
    <source>
        <dbReference type="ARBA" id="ARBA00005722"/>
    </source>
</evidence>
<keyword evidence="3" id="KW-0732">Signal</keyword>
<dbReference type="Proteomes" id="UP000249229">
    <property type="component" value="Unassembled WGS sequence"/>
</dbReference>
<comment type="subcellular location">
    <subcellularLocation>
        <location evidence="1">Cell outer membrane</location>
    </subcellularLocation>
</comment>
<dbReference type="PANTHER" id="PTHR38776:SF1">
    <property type="entry name" value="MLTA-INTERACTING PROTEIN-RELATED"/>
    <property type="match status" value="1"/>
</dbReference>
<sequence>MRPLLGCRPVSGNGTAATEPGRNWLSPAGSPSVPAGDQETMMRRSETTLAIGMAIASPAAAQEAADEATPPAPALPADAPVKPPLRVRVALGPQFQPGFPGNDTLRLNPMVSIARTRGDTGFRFGAPGDGPSIALLRRNGRLEVGPTFLLTGRRRSGDLMPGLPVVDRTFEAGLFALWWHSDTVRLRGTVRRGVGGHNGWIGQFGMDYVRRDVDRWLVSLGPRVTVADAPFQRNWFGVSPQAAAATGLSPYNPGSGLYSVGLTSRANLELTSHWGVQAQAMYERLIDDAARSPIIRGPGSANQLSVGLGLTYSFTVR</sequence>
<feature type="region of interest" description="Disordered" evidence="6">
    <location>
        <begin position="1"/>
        <end position="38"/>
    </location>
</feature>
<evidence type="ECO:0000256" key="5">
    <source>
        <dbReference type="ARBA" id="ARBA00023237"/>
    </source>
</evidence>
<evidence type="ECO:0008006" key="9">
    <source>
        <dbReference type="Google" id="ProtNLM"/>
    </source>
</evidence>
<evidence type="ECO:0000256" key="4">
    <source>
        <dbReference type="ARBA" id="ARBA00023136"/>
    </source>
</evidence>
<protein>
    <recommendedName>
        <fullName evidence="9">MipA/OmpV family protein</fullName>
    </recommendedName>
</protein>
<evidence type="ECO:0000313" key="8">
    <source>
        <dbReference type="Proteomes" id="UP000249229"/>
    </source>
</evidence>
<dbReference type="GO" id="GO:0009279">
    <property type="term" value="C:cell outer membrane"/>
    <property type="evidence" value="ECO:0007669"/>
    <property type="project" value="UniProtKB-SubCell"/>
</dbReference>
<accession>A0A2W5QYR8</accession>
<evidence type="ECO:0000256" key="6">
    <source>
        <dbReference type="SAM" id="MobiDB-lite"/>
    </source>
</evidence>
<proteinExistence type="inferred from homology"/>
<dbReference type="EMBL" id="QFQI01000006">
    <property type="protein sequence ID" value="PZQ60053.1"/>
    <property type="molecule type" value="Genomic_DNA"/>
</dbReference>
<reference evidence="7 8" key="1">
    <citation type="submission" date="2017-08" db="EMBL/GenBank/DDBJ databases">
        <title>Infants hospitalized years apart are colonized by the same room-sourced microbial strains.</title>
        <authorList>
            <person name="Brooks B."/>
            <person name="Olm M.R."/>
            <person name="Firek B.A."/>
            <person name="Baker R."/>
            <person name="Thomas B.C."/>
            <person name="Morowitz M.J."/>
            <person name="Banfield J.F."/>
        </authorList>
    </citation>
    <scope>NUCLEOTIDE SEQUENCE [LARGE SCALE GENOMIC DNA]</scope>
    <source>
        <strain evidence="7">S2_005_001_R1_22</strain>
    </source>
</reference>
<keyword evidence="5" id="KW-0998">Cell outer membrane</keyword>
<gene>
    <name evidence="7" type="ORF">DI544_09310</name>
</gene>
<dbReference type="Pfam" id="PF06629">
    <property type="entry name" value="MipA"/>
    <property type="match status" value="1"/>
</dbReference>
<dbReference type="AlphaFoldDB" id="A0A2W5QYR8"/>